<feature type="compositionally biased region" description="Low complexity" evidence="1">
    <location>
        <begin position="278"/>
        <end position="288"/>
    </location>
</feature>
<evidence type="ECO:0000313" key="4">
    <source>
        <dbReference type="Proteomes" id="UP000294506"/>
    </source>
</evidence>
<dbReference type="PANTHER" id="PTHR33434">
    <property type="entry name" value="DEGV DOMAIN-CONTAINING PROTEIN DR_1986-RELATED"/>
    <property type="match status" value="1"/>
</dbReference>
<dbReference type="InterPro" id="IPR036117">
    <property type="entry name" value="DhaL_dom_sf"/>
</dbReference>
<dbReference type="SMART" id="SM01120">
    <property type="entry name" value="Dak2"/>
    <property type="match status" value="1"/>
</dbReference>
<feature type="compositionally biased region" description="Basic and acidic residues" evidence="1">
    <location>
        <begin position="386"/>
        <end position="396"/>
    </location>
</feature>
<name>A0A4R7G3A3_9MICC</name>
<dbReference type="GO" id="GO:0006071">
    <property type="term" value="P:glycerol metabolic process"/>
    <property type="evidence" value="ECO:0007669"/>
    <property type="project" value="InterPro"/>
</dbReference>
<dbReference type="SUPFAM" id="SSF101473">
    <property type="entry name" value="DhaL-like"/>
    <property type="match status" value="1"/>
</dbReference>
<sequence length="412" mass="43861">MQHRDEPSSRPPLRPLPGHARAQSSARGKVKGAAAVHRWFLLAEAALERNVEPLNRLNVFPIPDSDTGENMLATIRACRASVEASSTEDLGELFAAAGSRAMSEAYGNSGTLLAVLISGLAEPLHGQQRLTISGFSRALERAKVRSWSALTDPVAGTMLSVLDAVHSEVHHRALRAEEPESRAALEAAMPYVVSRAFLAVQATREQLPVLQRANVVDSGGAGLLVVLIALHSTITGIAMDFAPLQSLPGWQQPPAGHHAADQHAADQGPTDHRAADLQPGDQQPGGQQRTPETGSPAAEPVTETPAPDGSEVMCTVRLDPLGAASLRHQLDDLGDSVIVTPIDANPDEEGTYRWRIHVHTLEEPRTCTTVHAAGPVESYAATALHHSPDNSPDRRPAAQAETTHAPPARDQE</sequence>
<dbReference type="RefSeq" id="WP_166645890.1">
    <property type="nucleotide sequence ID" value="NZ_SOAN01000005.1"/>
</dbReference>
<feature type="region of interest" description="Disordered" evidence="1">
    <location>
        <begin position="249"/>
        <end position="312"/>
    </location>
</feature>
<dbReference type="Proteomes" id="UP000294506">
    <property type="component" value="Unassembled WGS sequence"/>
</dbReference>
<dbReference type="PANTHER" id="PTHR33434:SF2">
    <property type="entry name" value="FATTY ACID-BINDING PROTEIN TM_1468"/>
    <property type="match status" value="1"/>
</dbReference>
<evidence type="ECO:0000259" key="2">
    <source>
        <dbReference type="PROSITE" id="PS51480"/>
    </source>
</evidence>
<dbReference type="EMBL" id="SOAN01000005">
    <property type="protein sequence ID" value="TDS85853.1"/>
    <property type="molecule type" value="Genomic_DNA"/>
</dbReference>
<keyword evidence="4" id="KW-1185">Reference proteome</keyword>
<feature type="compositionally biased region" description="Low complexity" evidence="1">
    <location>
        <begin position="296"/>
        <end position="307"/>
    </location>
</feature>
<dbReference type="AlphaFoldDB" id="A0A4R7G3A3"/>
<dbReference type="GO" id="GO:0004371">
    <property type="term" value="F:glycerone kinase activity"/>
    <property type="evidence" value="ECO:0007669"/>
    <property type="project" value="InterPro"/>
</dbReference>
<accession>A0A4R7G3A3</accession>
<proteinExistence type="predicted"/>
<organism evidence="3 4">
    <name type="scientific">Nesterenkonia aurantiaca</name>
    <dbReference type="NCBI Taxonomy" id="1436010"/>
    <lineage>
        <taxon>Bacteria</taxon>
        <taxon>Bacillati</taxon>
        <taxon>Actinomycetota</taxon>
        <taxon>Actinomycetes</taxon>
        <taxon>Micrococcales</taxon>
        <taxon>Micrococcaceae</taxon>
        <taxon>Nesterenkonia</taxon>
    </lineage>
</organism>
<comment type="caution">
    <text evidence="3">The sequence shown here is derived from an EMBL/GenBank/DDBJ whole genome shotgun (WGS) entry which is preliminary data.</text>
</comment>
<gene>
    <name evidence="3" type="ORF">EV640_105205</name>
</gene>
<evidence type="ECO:0000256" key="1">
    <source>
        <dbReference type="SAM" id="MobiDB-lite"/>
    </source>
</evidence>
<dbReference type="InterPro" id="IPR004007">
    <property type="entry name" value="DhaL_dom"/>
</dbReference>
<feature type="region of interest" description="Disordered" evidence="1">
    <location>
        <begin position="1"/>
        <end position="28"/>
    </location>
</feature>
<dbReference type="Pfam" id="PF02734">
    <property type="entry name" value="Dak2"/>
    <property type="match status" value="1"/>
</dbReference>
<feature type="compositionally biased region" description="Basic and acidic residues" evidence="1">
    <location>
        <begin position="258"/>
        <end position="275"/>
    </location>
</feature>
<feature type="domain" description="DhaL" evidence="2">
    <location>
        <begin position="34"/>
        <end position="232"/>
    </location>
</feature>
<dbReference type="InterPro" id="IPR050270">
    <property type="entry name" value="DegV_domain_contain"/>
</dbReference>
<reference evidence="3 4" key="1">
    <citation type="submission" date="2019-03" db="EMBL/GenBank/DDBJ databases">
        <title>Genomic Encyclopedia of Type Strains, Phase III (KMG-III): the genomes of soil and plant-associated and newly described type strains.</title>
        <authorList>
            <person name="Whitman W."/>
        </authorList>
    </citation>
    <scope>NUCLEOTIDE SEQUENCE [LARGE SCALE GENOMIC DNA]</scope>
    <source>
        <strain evidence="3 4">DSM 27373</strain>
    </source>
</reference>
<evidence type="ECO:0000313" key="3">
    <source>
        <dbReference type="EMBL" id="TDS85853.1"/>
    </source>
</evidence>
<protein>
    <recommendedName>
        <fullName evidence="2">DhaL domain-containing protein</fullName>
    </recommendedName>
</protein>
<dbReference type="PROSITE" id="PS51480">
    <property type="entry name" value="DHAL"/>
    <property type="match status" value="1"/>
</dbReference>
<dbReference type="Gene3D" id="1.25.40.340">
    <property type="match status" value="1"/>
</dbReference>
<feature type="region of interest" description="Disordered" evidence="1">
    <location>
        <begin position="382"/>
        <end position="412"/>
    </location>
</feature>